<comment type="caution">
    <text evidence="1">The sequence shown here is derived from an EMBL/GenBank/DDBJ whole genome shotgun (WGS) entry which is preliminary data.</text>
</comment>
<name>A0ACC0YR39_9ROSI</name>
<protein>
    <submittedName>
        <fullName evidence="1">Uncharacterized protein</fullName>
    </submittedName>
</protein>
<reference evidence="2" key="1">
    <citation type="journal article" date="2023" name="G3 (Bethesda)">
        <title>Genome assembly and association tests identify interacting loci associated with vigor, precocity, and sex in interspecific pistachio rootstocks.</title>
        <authorList>
            <person name="Palmer W."/>
            <person name="Jacygrad E."/>
            <person name="Sagayaradj S."/>
            <person name="Cavanaugh K."/>
            <person name="Han R."/>
            <person name="Bertier L."/>
            <person name="Beede B."/>
            <person name="Kafkas S."/>
            <person name="Golino D."/>
            <person name="Preece J."/>
            <person name="Michelmore R."/>
        </authorList>
    </citation>
    <scope>NUCLEOTIDE SEQUENCE [LARGE SCALE GENOMIC DNA]</scope>
</reference>
<dbReference type="EMBL" id="CM047740">
    <property type="protein sequence ID" value="KAJ0040530.1"/>
    <property type="molecule type" value="Genomic_DNA"/>
</dbReference>
<accession>A0ACC0YR39</accession>
<proteinExistence type="predicted"/>
<evidence type="ECO:0000313" key="1">
    <source>
        <dbReference type="EMBL" id="KAJ0040530.1"/>
    </source>
</evidence>
<dbReference type="Proteomes" id="UP001163603">
    <property type="component" value="Chromosome 5"/>
</dbReference>
<organism evidence="1 2">
    <name type="scientific">Pistacia integerrima</name>
    <dbReference type="NCBI Taxonomy" id="434235"/>
    <lineage>
        <taxon>Eukaryota</taxon>
        <taxon>Viridiplantae</taxon>
        <taxon>Streptophyta</taxon>
        <taxon>Embryophyta</taxon>
        <taxon>Tracheophyta</taxon>
        <taxon>Spermatophyta</taxon>
        <taxon>Magnoliopsida</taxon>
        <taxon>eudicotyledons</taxon>
        <taxon>Gunneridae</taxon>
        <taxon>Pentapetalae</taxon>
        <taxon>rosids</taxon>
        <taxon>malvids</taxon>
        <taxon>Sapindales</taxon>
        <taxon>Anacardiaceae</taxon>
        <taxon>Pistacia</taxon>
    </lineage>
</organism>
<keyword evidence="2" id="KW-1185">Reference proteome</keyword>
<evidence type="ECO:0000313" key="2">
    <source>
        <dbReference type="Proteomes" id="UP001163603"/>
    </source>
</evidence>
<sequence>MVTLCICLALFHQQIFLMGISVTSTSLTLYHAFPLGASMMLAALATEAGLPGGVLNVVHGTNDIVNYICDDDDIKALSFVGSSTVS</sequence>
<gene>
    <name evidence="1" type="ORF">Pint_27726</name>
</gene>